<accession>A0A1I2MZG2</accession>
<dbReference type="STRING" id="269670.SAMN02982927_00146"/>
<dbReference type="SUPFAM" id="SSF46785">
    <property type="entry name" value="Winged helix' DNA-binding domain"/>
    <property type="match status" value="1"/>
</dbReference>
<dbReference type="PANTHER" id="PTHR33169:SF14">
    <property type="entry name" value="TRANSCRIPTIONAL REGULATOR RV3488"/>
    <property type="match status" value="1"/>
</dbReference>
<dbReference type="Proteomes" id="UP000198752">
    <property type="component" value="Unassembled WGS sequence"/>
</dbReference>
<dbReference type="EMBL" id="FOOY01000003">
    <property type="protein sequence ID" value="SFF96019.1"/>
    <property type="molecule type" value="Genomic_DNA"/>
</dbReference>
<dbReference type="InterPro" id="IPR036390">
    <property type="entry name" value="WH_DNA-bd_sf"/>
</dbReference>
<sequence length="115" mass="13677">MIWGGTIRSDILRGHLDSIILRLLKEADSYGYELSKKISQKSDGKFEIKEATLYAVFQRLEKKQLIESYYGERSHGGKRKYYRITPLGKAYFHEMVKEWREVKYIMDLFMEEIGE</sequence>
<dbReference type="PANTHER" id="PTHR33169">
    <property type="entry name" value="PADR-FAMILY TRANSCRIPTIONAL REGULATOR"/>
    <property type="match status" value="1"/>
</dbReference>
<feature type="domain" description="Transcription regulator PadR N-terminal" evidence="1">
    <location>
        <begin position="20"/>
        <end position="94"/>
    </location>
</feature>
<dbReference type="RefSeq" id="WP_245733969.1">
    <property type="nucleotide sequence ID" value="NZ_FOOY01000003.1"/>
</dbReference>
<name>A0A1I2MZG2_9BACL</name>
<dbReference type="InterPro" id="IPR052509">
    <property type="entry name" value="Metal_resp_DNA-bind_regulator"/>
</dbReference>
<dbReference type="Pfam" id="PF03551">
    <property type="entry name" value="PadR"/>
    <property type="match status" value="1"/>
</dbReference>
<dbReference type="InterPro" id="IPR036388">
    <property type="entry name" value="WH-like_DNA-bd_sf"/>
</dbReference>
<gene>
    <name evidence="2" type="ORF">SAMN02982927_00146</name>
</gene>
<organism evidence="2 3">
    <name type="scientific">Sporolactobacillus nakayamae</name>
    <dbReference type="NCBI Taxonomy" id="269670"/>
    <lineage>
        <taxon>Bacteria</taxon>
        <taxon>Bacillati</taxon>
        <taxon>Bacillota</taxon>
        <taxon>Bacilli</taxon>
        <taxon>Bacillales</taxon>
        <taxon>Sporolactobacillaceae</taxon>
        <taxon>Sporolactobacillus</taxon>
    </lineage>
</organism>
<dbReference type="AlphaFoldDB" id="A0A1I2MZG2"/>
<proteinExistence type="predicted"/>
<evidence type="ECO:0000313" key="2">
    <source>
        <dbReference type="EMBL" id="SFF96019.1"/>
    </source>
</evidence>
<dbReference type="InterPro" id="IPR005149">
    <property type="entry name" value="Tscrpt_reg_PadR_N"/>
</dbReference>
<reference evidence="3" key="1">
    <citation type="submission" date="2016-10" db="EMBL/GenBank/DDBJ databases">
        <authorList>
            <person name="Varghese N."/>
            <person name="Submissions S."/>
        </authorList>
    </citation>
    <scope>NUCLEOTIDE SEQUENCE [LARGE SCALE GENOMIC DNA]</scope>
    <source>
        <strain evidence="3">ATCC 700379</strain>
    </source>
</reference>
<dbReference type="Gene3D" id="1.10.10.10">
    <property type="entry name" value="Winged helix-like DNA-binding domain superfamily/Winged helix DNA-binding domain"/>
    <property type="match status" value="1"/>
</dbReference>
<evidence type="ECO:0000313" key="3">
    <source>
        <dbReference type="Proteomes" id="UP000198752"/>
    </source>
</evidence>
<evidence type="ECO:0000259" key="1">
    <source>
        <dbReference type="Pfam" id="PF03551"/>
    </source>
</evidence>
<protein>
    <submittedName>
        <fullName evidence="2">PadR family transcriptional regulator, regulatory protein PadR</fullName>
    </submittedName>
</protein>
<keyword evidence="3" id="KW-1185">Reference proteome</keyword>